<dbReference type="Proteomes" id="UP000018348">
    <property type="component" value="Unassembled WGS sequence"/>
</dbReference>
<dbReference type="AlphaFoldDB" id="T2IDX0"/>
<proteinExistence type="predicted"/>
<sequence>MIMALNYPAWGGSENLDLALKTASTNIDYTFYTFSCGMDFDSIIDIITLLNCEVEQIILIIVPSFIFLLQEKAKTLGYDLPLHKLRYMVVGEFFPEHFRINLQHKSQILAEEPFLYSFYGSTETTTLGAESLPSICMRKVLAQNPLFAESLGFYESIPALFHFSSQDTFIEVKEEGILVTKWQSTPLFRYFLGDKVNLYAWRDLKQEFLKVAVDYDISEKLLSIIKNSSDYLPDILALEGRSDKCLILGGVNIYQDSLNTIIRSQELEDILTGIYYAKIIYHENGQQALKLALETKKTINVQREKDLYTFLIRNLCKIQTDLREDWNIIYNDWENDDLNNKILSLQFYLYPKLSQELFNKNKHQSILT</sequence>
<evidence type="ECO:0000313" key="2">
    <source>
        <dbReference type="Proteomes" id="UP000018348"/>
    </source>
</evidence>
<reference evidence="1 2" key="1">
    <citation type="submission" date="2013-01" db="EMBL/GenBank/DDBJ databases">
        <authorList>
            <person name="Bench S."/>
        </authorList>
    </citation>
    <scope>NUCLEOTIDE SEQUENCE [LARGE SCALE GENOMIC DNA]</scope>
    <source>
        <strain evidence="1 2">WH 8502</strain>
    </source>
</reference>
<protein>
    <submittedName>
        <fullName evidence="1">Uncharacterized protein</fullName>
    </submittedName>
</protein>
<dbReference type="SUPFAM" id="SSF56801">
    <property type="entry name" value="Acetyl-CoA synthetase-like"/>
    <property type="match status" value="1"/>
</dbReference>
<dbReference type="Gene3D" id="3.40.50.12780">
    <property type="entry name" value="N-terminal domain of ligase-like"/>
    <property type="match status" value="1"/>
</dbReference>
<reference evidence="1 2" key="2">
    <citation type="submission" date="2013-09" db="EMBL/GenBank/DDBJ databases">
        <title>Whole genome comparison of six Crocosphaera watsonii strains with differing phenotypes.</title>
        <authorList>
            <person name="Bench S.R."/>
            <person name="Heller P."/>
            <person name="Frank I."/>
            <person name="Arciniega M."/>
            <person name="Shilova I.N."/>
            <person name="Zehr J.P."/>
        </authorList>
    </citation>
    <scope>NUCLEOTIDE SEQUENCE [LARGE SCALE GENOMIC DNA]</scope>
    <source>
        <strain evidence="1 2">WH 8502</strain>
    </source>
</reference>
<dbReference type="InterPro" id="IPR042099">
    <property type="entry name" value="ANL_N_sf"/>
</dbReference>
<comment type="caution">
    <text evidence="1">The sequence shown here is derived from an EMBL/GenBank/DDBJ whole genome shotgun (WGS) entry which is preliminary data.</text>
</comment>
<accession>T2IDX0</accession>
<evidence type="ECO:0000313" key="1">
    <source>
        <dbReference type="EMBL" id="CCQ51243.1"/>
    </source>
</evidence>
<name>T2IDX0_CROWT</name>
<gene>
    <name evidence="1" type="ORF">CWATWH8502_3121</name>
</gene>
<organism evidence="1 2">
    <name type="scientific">Crocosphaera watsonii WH 8502</name>
    <dbReference type="NCBI Taxonomy" id="423474"/>
    <lineage>
        <taxon>Bacteria</taxon>
        <taxon>Bacillati</taxon>
        <taxon>Cyanobacteriota</taxon>
        <taxon>Cyanophyceae</taxon>
        <taxon>Oscillatoriophycideae</taxon>
        <taxon>Chroococcales</taxon>
        <taxon>Aphanothecaceae</taxon>
        <taxon>Crocosphaera</taxon>
    </lineage>
</organism>
<dbReference type="EMBL" id="CAQK01000438">
    <property type="protein sequence ID" value="CCQ51243.1"/>
    <property type="molecule type" value="Genomic_DNA"/>
</dbReference>